<proteinExistence type="predicted"/>
<evidence type="ECO:0000256" key="5">
    <source>
        <dbReference type="ARBA" id="ARBA00022801"/>
    </source>
</evidence>
<protein>
    <recommendedName>
        <fullName evidence="12">Reverse transcriptase domain-containing protein</fullName>
    </recommendedName>
</protein>
<dbReference type="InterPro" id="IPR043502">
    <property type="entry name" value="DNA/RNA_pol_sf"/>
</dbReference>
<organism evidence="10 11">
    <name type="scientific">Austropuccinia psidii MF-1</name>
    <dbReference type="NCBI Taxonomy" id="1389203"/>
    <lineage>
        <taxon>Eukaryota</taxon>
        <taxon>Fungi</taxon>
        <taxon>Dikarya</taxon>
        <taxon>Basidiomycota</taxon>
        <taxon>Pucciniomycotina</taxon>
        <taxon>Pucciniomycetes</taxon>
        <taxon>Pucciniales</taxon>
        <taxon>Sphaerophragmiaceae</taxon>
        <taxon>Austropuccinia</taxon>
    </lineage>
</organism>
<dbReference type="EMBL" id="AVOT02109805">
    <property type="protein sequence ID" value="MBW0581358.1"/>
    <property type="molecule type" value="Genomic_DNA"/>
</dbReference>
<dbReference type="GO" id="GO:0016787">
    <property type="term" value="F:hydrolase activity"/>
    <property type="evidence" value="ECO:0007669"/>
    <property type="project" value="UniProtKB-KW"/>
</dbReference>
<evidence type="ECO:0000259" key="7">
    <source>
        <dbReference type="Pfam" id="PF00078"/>
    </source>
</evidence>
<evidence type="ECO:0008006" key="12">
    <source>
        <dbReference type="Google" id="ProtNLM"/>
    </source>
</evidence>
<keyword evidence="4" id="KW-0255">Endonuclease</keyword>
<feature type="domain" description="Reverse transcriptase" evidence="7">
    <location>
        <begin position="14"/>
        <end position="67"/>
    </location>
</feature>
<accession>A0A9Q3Q0Y2</accession>
<dbReference type="PANTHER" id="PTHR37984:SF5">
    <property type="entry name" value="PROTEIN NYNRIN-LIKE"/>
    <property type="match status" value="1"/>
</dbReference>
<evidence type="ECO:0000259" key="9">
    <source>
        <dbReference type="Pfam" id="PF17921"/>
    </source>
</evidence>
<dbReference type="OrthoDB" id="2595244at2759"/>
<dbReference type="Pfam" id="PF00078">
    <property type="entry name" value="RVT_1"/>
    <property type="match status" value="1"/>
</dbReference>
<dbReference type="Gene3D" id="3.30.70.270">
    <property type="match status" value="2"/>
</dbReference>
<evidence type="ECO:0000256" key="3">
    <source>
        <dbReference type="ARBA" id="ARBA00022722"/>
    </source>
</evidence>
<dbReference type="AlphaFoldDB" id="A0A9Q3Q0Y2"/>
<evidence type="ECO:0000313" key="11">
    <source>
        <dbReference type="Proteomes" id="UP000765509"/>
    </source>
</evidence>
<gene>
    <name evidence="10" type="ORF">O181_121073</name>
</gene>
<comment type="caution">
    <text evidence="10">The sequence shown here is derived from an EMBL/GenBank/DDBJ whole genome shotgun (WGS) entry which is preliminary data.</text>
</comment>
<dbReference type="InterPro" id="IPR000477">
    <property type="entry name" value="RT_dom"/>
</dbReference>
<dbReference type="InterPro" id="IPR043128">
    <property type="entry name" value="Rev_trsase/Diguanyl_cyclase"/>
</dbReference>
<dbReference type="InterPro" id="IPR041588">
    <property type="entry name" value="Integrase_H2C2"/>
</dbReference>
<dbReference type="Gene3D" id="1.10.340.70">
    <property type="match status" value="1"/>
</dbReference>
<evidence type="ECO:0000256" key="2">
    <source>
        <dbReference type="ARBA" id="ARBA00022695"/>
    </source>
</evidence>
<keyword evidence="11" id="KW-1185">Reference proteome</keyword>
<dbReference type="GO" id="GO:0003964">
    <property type="term" value="F:RNA-directed DNA polymerase activity"/>
    <property type="evidence" value="ECO:0007669"/>
    <property type="project" value="UniProtKB-KW"/>
</dbReference>
<sequence length="461" mass="53222">MNTIFPTELSEGWLIIYIDDIIIFSDSWSLHLEILARVLHKVAEVNMEISLKKCNFGFEELKALGHVVSGLSLGIDKNKVAAVLLKPIPQNKKEMMSFLGFASYYRQHLKDFEILAKSLYRICDQQTVFEMTQERIKSYEKIKKALTEAPLLLIPDWNIPFKLYIDACGDGLGAALHQVQIIDDKPTEGLVCYISRQIKLTETRYGASQMECLCLVWALEKLHYYLDGSVFEVITDCNSVKSLLNMKTPSKNMLRWKIAIHKYRGNMTIVHKAGNNHKNAHGLSRINITDIGTEFFEEVRESYKQDKNCHILTSLLDKDGKDISLVNALDEIWKNSYSEERFHLFDGIIYHRTKHSCVMTLFSRLLINTILHECHDRIYSGHLSEDRTLEKVKNCIWWPSWRNKTIEYCHTCDRCQNTNRSTGKKFGLMIHIQEPNAPWEVVHMDWVTALPPSGDKSSNAC</sequence>
<evidence type="ECO:0000256" key="1">
    <source>
        <dbReference type="ARBA" id="ARBA00022679"/>
    </source>
</evidence>
<dbReference type="FunFam" id="3.30.70.270:FF:000020">
    <property type="entry name" value="Transposon Tf2-6 polyprotein-like Protein"/>
    <property type="match status" value="1"/>
</dbReference>
<keyword evidence="3" id="KW-0540">Nuclease</keyword>
<feature type="domain" description="Reverse transcriptase RNase H-like" evidence="8">
    <location>
        <begin position="157"/>
        <end position="263"/>
    </location>
</feature>
<evidence type="ECO:0000256" key="6">
    <source>
        <dbReference type="ARBA" id="ARBA00022918"/>
    </source>
</evidence>
<name>A0A9Q3Q0Y2_9BASI</name>
<evidence type="ECO:0000313" key="10">
    <source>
        <dbReference type="EMBL" id="MBW0581358.1"/>
    </source>
</evidence>
<keyword evidence="6" id="KW-0695">RNA-directed DNA polymerase</keyword>
<dbReference type="Pfam" id="PF17921">
    <property type="entry name" value="Integrase_H2C2"/>
    <property type="match status" value="1"/>
</dbReference>
<reference evidence="10" key="1">
    <citation type="submission" date="2021-03" db="EMBL/GenBank/DDBJ databases">
        <title>Draft genome sequence of rust myrtle Austropuccinia psidii MF-1, a brazilian biotype.</title>
        <authorList>
            <person name="Quecine M.C."/>
            <person name="Pachon D.M.R."/>
            <person name="Bonatelli M.L."/>
            <person name="Correr F.H."/>
            <person name="Franceschini L.M."/>
            <person name="Leite T.F."/>
            <person name="Margarido G.R.A."/>
            <person name="Almeida C.A."/>
            <person name="Ferrarezi J.A."/>
            <person name="Labate C.A."/>
        </authorList>
    </citation>
    <scope>NUCLEOTIDE SEQUENCE</scope>
    <source>
        <strain evidence="10">MF-1</strain>
    </source>
</reference>
<dbReference type="InterPro" id="IPR041373">
    <property type="entry name" value="RT_RNaseH"/>
</dbReference>
<dbReference type="InterPro" id="IPR050951">
    <property type="entry name" value="Retrovirus_Pol_polyprotein"/>
</dbReference>
<dbReference type="CDD" id="cd09274">
    <property type="entry name" value="RNase_HI_RT_Ty3"/>
    <property type="match status" value="1"/>
</dbReference>
<keyword evidence="2" id="KW-0548">Nucleotidyltransferase</keyword>
<dbReference type="Proteomes" id="UP000765509">
    <property type="component" value="Unassembled WGS sequence"/>
</dbReference>
<evidence type="ECO:0000259" key="8">
    <source>
        <dbReference type="Pfam" id="PF17917"/>
    </source>
</evidence>
<dbReference type="GO" id="GO:0004519">
    <property type="term" value="F:endonuclease activity"/>
    <property type="evidence" value="ECO:0007669"/>
    <property type="project" value="UniProtKB-KW"/>
</dbReference>
<dbReference type="SUPFAM" id="SSF56672">
    <property type="entry name" value="DNA/RNA polymerases"/>
    <property type="match status" value="1"/>
</dbReference>
<dbReference type="PANTHER" id="PTHR37984">
    <property type="entry name" value="PROTEIN CBG26694"/>
    <property type="match status" value="1"/>
</dbReference>
<evidence type="ECO:0000256" key="4">
    <source>
        <dbReference type="ARBA" id="ARBA00022759"/>
    </source>
</evidence>
<keyword evidence="1" id="KW-0808">Transferase</keyword>
<keyword evidence="5" id="KW-0378">Hydrolase</keyword>
<feature type="domain" description="Integrase zinc-binding" evidence="9">
    <location>
        <begin position="366"/>
        <end position="420"/>
    </location>
</feature>
<dbReference type="Pfam" id="PF17917">
    <property type="entry name" value="RT_RNaseH"/>
    <property type="match status" value="1"/>
</dbReference>